<feature type="signal peptide" evidence="2">
    <location>
        <begin position="1"/>
        <end position="20"/>
    </location>
</feature>
<dbReference type="InterPro" id="IPR036034">
    <property type="entry name" value="PDZ_sf"/>
</dbReference>
<evidence type="ECO:0000313" key="4">
    <source>
        <dbReference type="EMBL" id="PWK54432.1"/>
    </source>
</evidence>
<protein>
    <submittedName>
        <fullName evidence="4">Putative metalloprotease with PDZ domain</fullName>
    </submittedName>
</protein>
<comment type="caution">
    <text evidence="4">The sequence shown here is derived from an EMBL/GenBank/DDBJ whole genome shotgun (WGS) entry which is preliminary data.</text>
</comment>
<dbReference type="Gene3D" id="2.60.40.3650">
    <property type="match status" value="1"/>
</dbReference>
<feature type="region of interest" description="Disordered" evidence="1">
    <location>
        <begin position="569"/>
        <end position="598"/>
    </location>
</feature>
<accession>A0A316G180</accession>
<sequence>MVKSLFCLGFALLFSLSSVAAPTVEYRINVDQATHHMAKVTIEFPEHDADELEVRLPVWRAGRYQILDLSNGVREFAAESTRGKTLDWKMKDKAAWLIPSEGNPVTVSYRIYANQLGNRTRHIDDSHAFLDASGVFMYSPRFRANPLTVKLTVPRQWRSRSGMTSAGRHKFKADNYDVLIDSPIEAGVHSFHEFEAGDRDYEILFWGRGNYDEQQTIKDLAKLDAEVEKIWGSFPYQRYLYMIHATTGPRGATEHINSTIIQRQRDRFAAREDYISFITTAAHELVHTWNVKAYRPSGLVPYDYQKENYTSLLWVAEGSTSYFDTLITRRAGITTEKEFHEDLAKGIEKLLNRPGRQAQSVSEASFYNWIESTNDFTLNHSVNIYAKGSLVSWLLDFKIRQATDNKKSSEDVHRLLYQRFKATEKGFTDADLLKTVNEVTGQDFSSFWQQYVWGKQAIDFDALLDYVGLELVGKETEKSVIDLGLSFDKDLTITGVKKDSPAWNAGLTKGDILLSMDELRLTEKNIKQRIKNLSPDSDVVIHFFRRDELQSVEVTAQVNPAKKLRVSVQKDATQAQKDRYKSWTGHELGTVEKNESES</sequence>
<dbReference type="Pfam" id="PF13180">
    <property type="entry name" value="PDZ_2"/>
    <property type="match status" value="1"/>
</dbReference>
<keyword evidence="2" id="KW-0732">Signal</keyword>
<dbReference type="Pfam" id="PF17899">
    <property type="entry name" value="Peptidase_M61_N"/>
    <property type="match status" value="1"/>
</dbReference>
<dbReference type="EMBL" id="QGGU01000001">
    <property type="protein sequence ID" value="PWK54432.1"/>
    <property type="molecule type" value="Genomic_DNA"/>
</dbReference>
<dbReference type="InterPro" id="IPR027268">
    <property type="entry name" value="Peptidase_M4/M1_CTD_sf"/>
</dbReference>
<dbReference type="Proteomes" id="UP000245790">
    <property type="component" value="Unassembled WGS sequence"/>
</dbReference>
<dbReference type="SUPFAM" id="SSF50156">
    <property type="entry name" value="PDZ domain-like"/>
    <property type="match status" value="1"/>
</dbReference>
<dbReference type="Gene3D" id="2.30.42.10">
    <property type="match status" value="1"/>
</dbReference>
<evidence type="ECO:0000256" key="1">
    <source>
        <dbReference type="SAM" id="MobiDB-lite"/>
    </source>
</evidence>
<dbReference type="Pfam" id="PF05299">
    <property type="entry name" value="Peptidase_M61"/>
    <property type="match status" value="1"/>
</dbReference>
<dbReference type="GO" id="GO:0008237">
    <property type="term" value="F:metallopeptidase activity"/>
    <property type="evidence" value="ECO:0007669"/>
    <property type="project" value="UniProtKB-KW"/>
</dbReference>
<dbReference type="GO" id="GO:0006508">
    <property type="term" value="P:proteolysis"/>
    <property type="evidence" value="ECO:0007669"/>
    <property type="project" value="UniProtKB-KW"/>
</dbReference>
<dbReference type="SMART" id="SM00228">
    <property type="entry name" value="PDZ"/>
    <property type="match status" value="1"/>
</dbReference>
<keyword evidence="4" id="KW-0645">Protease</keyword>
<dbReference type="PIRSF" id="PIRSF016493">
    <property type="entry name" value="Glycyl_aminpptds"/>
    <property type="match status" value="1"/>
</dbReference>
<reference evidence="4 5" key="1">
    <citation type="submission" date="2018-05" db="EMBL/GenBank/DDBJ databases">
        <title>Genomic Encyclopedia of Type Strains, Phase IV (KMG-IV): sequencing the most valuable type-strain genomes for metagenomic binning, comparative biology and taxonomic classification.</title>
        <authorList>
            <person name="Goeker M."/>
        </authorList>
    </citation>
    <scope>NUCLEOTIDE SEQUENCE [LARGE SCALE GENOMIC DNA]</scope>
    <source>
        <strain evidence="4 5">DSM 25350</strain>
    </source>
</reference>
<keyword evidence="5" id="KW-1185">Reference proteome</keyword>
<proteinExistence type="predicted"/>
<gene>
    <name evidence="4" type="ORF">C8D97_101280</name>
</gene>
<dbReference type="InterPro" id="IPR007963">
    <property type="entry name" value="Peptidase_M61_catalytic"/>
</dbReference>
<dbReference type="InterPro" id="IPR040756">
    <property type="entry name" value="Peptidase_M61_N"/>
</dbReference>
<feature type="chain" id="PRO_5016440567" evidence="2">
    <location>
        <begin position="21"/>
        <end position="598"/>
    </location>
</feature>
<organism evidence="4 5">
    <name type="scientific">Pleionea mediterranea</name>
    <dbReference type="NCBI Taxonomy" id="523701"/>
    <lineage>
        <taxon>Bacteria</taxon>
        <taxon>Pseudomonadati</taxon>
        <taxon>Pseudomonadota</taxon>
        <taxon>Gammaproteobacteria</taxon>
        <taxon>Oceanospirillales</taxon>
        <taxon>Pleioneaceae</taxon>
        <taxon>Pleionea</taxon>
    </lineage>
</organism>
<evidence type="ECO:0000256" key="2">
    <source>
        <dbReference type="SAM" id="SignalP"/>
    </source>
</evidence>
<name>A0A316G180_9GAMM</name>
<dbReference type="AlphaFoldDB" id="A0A316G180"/>
<evidence type="ECO:0000259" key="3">
    <source>
        <dbReference type="SMART" id="SM00228"/>
    </source>
</evidence>
<dbReference type="InterPro" id="IPR001478">
    <property type="entry name" value="PDZ"/>
</dbReference>
<keyword evidence="4" id="KW-0482">Metalloprotease</keyword>
<dbReference type="InterPro" id="IPR024191">
    <property type="entry name" value="Peptidase_M61"/>
</dbReference>
<evidence type="ECO:0000313" key="5">
    <source>
        <dbReference type="Proteomes" id="UP000245790"/>
    </source>
</evidence>
<feature type="domain" description="PDZ" evidence="3">
    <location>
        <begin position="465"/>
        <end position="547"/>
    </location>
</feature>
<dbReference type="OrthoDB" id="9778516at2"/>
<feature type="compositionally biased region" description="Basic and acidic residues" evidence="1">
    <location>
        <begin position="589"/>
        <end position="598"/>
    </location>
</feature>
<keyword evidence="4" id="KW-0378">Hydrolase</keyword>
<dbReference type="Gene3D" id="1.10.390.10">
    <property type="entry name" value="Neutral Protease Domain 2"/>
    <property type="match status" value="1"/>
</dbReference>
<dbReference type="SUPFAM" id="SSF55486">
    <property type="entry name" value="Metalloproteases ('zincins'), catalytic domain"/>
    <property type="match status" value="1"/>
</dbReference>